<feature type="region of interest" description="Disordered" evidence="1">
    <location>
        <begin position="330"/>
        <end position="455"/>
    </location>
</feature>
<feature type="compositionally biased region" description="Polar residues" evidence="1">
    <location>
        <begin position="373"/>
        <end position="382"/>
    </location>
</feature>
<reference evidence="2" key="1">
    <citation type="submission" date="2021-02" db="EMBL/GenBank/DDBJ databases">
        <title>Genome sequence Cadophora malorum strain M34.</title>
        <authorList>
            <person name="Stefanovic E."/>
            <person name="Vu D."/>
            <person name="Scully C."/>
            <person name="Dijksterhuis J."/>
            <person name="Roader J."/>
            <person name="Houbraken J."/>
        </authorList>
    </citation>
    <scope>NUCLEOTIDE SEQUENCE</scope>
    <source>
        <strain evidence="2">M34</strain>
    </source>
</reference>
<dbReference type="AlphaFoldDB" id="A0A8H7W5I3"/>
<accession>A0A8H7W5I3</accession>
<evidence type="ECO:0000256" key="1">
    <source>
        <dbReference type="SAM" id="MobiDB-lite"/>
    </source>
</evidence>
<organism evidence="2 3">
    <name type="scientific">Cadophora malorum</name>
    <dbReference type="NCBI Taxonomy" id="108018"/>
    <lineage>
        <taxon>Eukaryota</taxon>
        <taxon>Fungi</taxon>
        <taxon>Dikarya</taxon>
        <taxon>Ascomycota</taxon>
        <taxon>Pezizomycotina</taxon>
        <taxon>Leotiomycetes</taxon>
        <taxon>Helotiales</taxon>
        <taxon>Ploettnerulaceae</taxon>
        <taxon>Cadophora</taxon>
    </lineage>
</organism>
<dbReference type="EMBL" id="JAFJYH010000142">
    <property type="protein sequence ID" value="KAG4417895.1"/>
    <property type="molecule type" value="Genomic_DNA"/>
</dbReference>
<sequence length="455" mass="50497">MPCHCCNRPPHGLHTPKGHYGQSVHWGDIGYSQEIAPGFWSRYSYSSMEDWELDIARRQWPNNPFLYIEYARRTPGHLEGSSRDGELLDHEPFLRKFLCSDEGPGEDASIAGNSKESMAMTCEHSERQHASEGKEFRSEKVQSPSPIQQRGSSKRSFSRMSSPEKDPPESQADPEIKHVDHAVSGFEQSQAPTEQLIPSLQATNTDTLSKRSSTLLNRIMPEPQIDVEALAQEHLQIFRATIPNTPRYFGTGTVRAEASGFAPPTGLLDPVLRSPGALDLSLLIQNMGFRIVDADDVEGFRVDFRDGPPLHFRDLGEFFEYLEVVAESQSTFQQHRRQPPPVDEPSIPGREVLDSDVTIDSTHPDCVPILRQRSMSMPTSENLMPPLSPQGGTASAGSREEDTATPEPITSGMDQPRIAGENESEGTHDPESSEDLGEQQGVETVQSRQDQEVVG</sequence>
<gene>
    <name evidence="2" type="ORF">IFR04_008949</name>
</gene>
<dbReference type="OrthoDB" id="10402216at2759"/>
<keyword evidence="3" id="KW-1185">Reference proteome</keyword>
<name>A0A8H7W5I3_9HELO</name>
<comment type="caution">
    <text evidence="2">The sequence shown here is derived from an EMBL/GenBank/DDBJ whole genome shotgun (WGS) entry which is preliminary data.</text>
</comment>
<proteinExistence type="predicted"/>
<evidence type="ECO:0000313" key="3">
    <source>
        <dbReference type="Proteomes" id="UP000664132"/>
    </source>
</evidence>
<dbReference type="Proteomes" id="UP000664132">
    <property type="component" value="Unassembled WGS sequence"/>
</dbReference>
<feature type="compositionally biased region" description="Basic and acidic residues" evidence="1">
    <location>
        <begin position="123"/>
        <end position="140"/>
    </location>
</feature>
<feature type="region of interest" description="Disordered" evidence="1">
    <location>
        <begin position="118"/>
        <end position="173"/>
    </location>
</feature>
<feature type="compositionally biased region" description="Basic and acidic residues" evidence="1">
    <location>
        <begin position="162"/>
        <end position="173"/>
    </location>
</feature>
<protein>
    <submittedName>
        <fullName evidence="2">Uncharacterized protein</fullName>
    </submittedName>
</protein>
<evidence type="ECO:0000313" key="2">
    <source>
        <dbReference type="EMBL" id="KAG4417895.1"/>
    </source>
</evidence>